<dbReference type="SMART" id="SM00052">
    <property type="entry name" value="EAL"/>
    <property type="match status" value="1"/>
</dbReference>
<dbReference type="InterPro" id="IPR001633">
    <property type="entry name" value="EAL_dom"/>
</dbReference>
<feature type="domain" description="PAC" evidence="4">
    <location>
        <begin position="609"/>
        <end position="663"/>
    </location>
</feature>
<gene>
    <name evidence="7" type="ORF">J5Y10_19650</name>
</gene>
<accession>A0A940N6G5</accession>
<feature type="domain" description="GGDEF" evidence="6">
    <location>
        <begin position="824"/>
        <end position="957"/>
    </location>
</feature>
<evidence type="ECO:0000259" key="4">
    <source>
        <dbReference type="PROSITE" id="PS50113"/>
    </source>
</evidence>
<dbReference type="InterPro" id="IPR013655">
    <property type="entry name" value="PAS_fold_3"/>
</dbReference>
<dbReference type="PROSITE" id="PS50887">
    <property type="entry name" value="GGDEF"/>
    <property type="match status" value="1"/>
</dbReference>
<dbReference type="Proteomes" id="UP000677537">
    <property type="component" value="Unassembled WGS sequence"/>
</dbReference>
<dbReference type="InterPro" id="IPR000160">
    <property type="entry name" value="GGDEF_dom"/>
</dbReference>
<dbReference type="RefSeq" id="WP_209375805.1">
    <property type="nucleotide sequence ID" value="NZ_JAGIZA010000013.1"/>
</dbReference>
<evidence type="ECO:0000313" key="7">
    <source>
        <dbReference type="EMBL" id="MBP0495007.1"/>
    </source>
</evidence>
<feature type="domain" description="PAS" evidence="3">
    <location>
        <begin position="538"/>
        <end position="609"/>
    </location>
</feature>
<dbReference type="FunFam" id="3.30.450.20:FF:000099">
    <property type="entry name" value="Sensory box sensor histidine kinase"/>
    <property type="match status" value="3"/>
</dbReference>
<dbReference type="AlphaFoldDB" id="A0A940N6G5"/>
<feature type="domain" description="EAL" evidence="5">
    <location>
        <begin position="966"/>
        <end position="1216"/>
    </location>
</feature>
<dbReference type="SUPFAM" id="SSF55073">
    <property type="entry name" value="Nucleotide cyclase"/>
    <property type="match status" value="1"/>
</dbReference>
<dbReference type="InterPro" id="IPR029787">
    <property type="entry name" value="Nucleotide_cyclase"/>
</dbReference>
<dbReference type="PROSITE" id="PS50883">
    <property type="entry name" value="EAL"/>
    <property type="match status" value="1"/>
</dbReference>
<dbReference type="InterPro" id="IPR000700">
    <property type="entry name" value="PAS-assoc_C"/>
</dbReference>
<dbReference type="Gene3D" id="3.30.450.20">
    <property type="entry name" value="PAS domain"/>
    <property type="match status" value="6"/>
</dbReference>
<dbReference type="CDD" id="cd00130">
    <property type="entry name" value="PAS"/>
    <property type="match status" value="5"/>
</dbReference>
<dbReference type="EMBL" id="JAGIZA010000013">
    <property type="protein sequence ID" value="MBP0495007.1"/>
    <property type="molecule type" value="Genomic_DNA"/>
</dbReference>
<dbReference type="NCBIfam" id="TIGR00229">
    <property type="entry name" value="sensory_box"/>
    <property type="match status" value="5"/>
</dbReference>
<evidence type="ECO:0000259" key="6">
    <source>
        <dbReference type="PROSITE" id="PS50887"/>
    </source>
</evidence>
<feature type="coiled-coil region" evidence="1">
    <location>
        <begin position="651"/>
        <end position="678"/>
    </location>
</feature>
<comment type="caution">
    <text evidence="7">The sequence shown here is derived from an EMBL/GenBank/DDBJ whole genome shotgun (WGS) entry which is preliminary data.</text>
</comment>
<feature type="domain" description="PAC" evidence="4">
    <location>
        <begin position="359"/>
        <end position="411"/>
    </location>
</feature>
<dbReference type="InterPro" id="IPR043128">
    <property type="entry name" value="Rev_trsase/Diguanyl_cyclase"/>
</dbReference>
<feature type="domain" description="PAC" evidence="4">
    <location>
        <begin position="485"/>
        <end position="537"/>
    </location>
</feature>
<feature type="region of interest" description="Disordered" evidence="2">
    <location>
        <begin position="1"/>
        <end position="26"/>
    </location>
</feature>
<organism evidence="7 8">
    <name type="scientific">Roseomonas indoligenes</name>
    <dbReference type="NCBI Taxonomy" id="2820811"/>
    <lineage>
        <taxon>Bacteria</taxon>
        <taxon>Pseudomonadati</taxon>
        <taxon>Pseudomonadota</taxon>
        <taxon>Alphaproteobacteria</taxon>
        <taxon>Acetobacterales</taxon>
        <taxon>Roseomonadaceae</taxon>
        <taxon>Roseomonas</taxon>
    </lineage>
</organism>
<dbReference type="SMART" id="SM00086">
    <property type="entry name" value="PAC"/>
    <property type="match status" value="4"/>
</dbReference>
<dbReference type="PROSITE" id="PS50112">
    <property type="entry name" value="PAS"/>
    <property type="match status" value="3"/>
</dbReference>
<reference evidence="7" key="1">
    <citation type="submission" date="2021-03" db="EMBL/GenBank/DDBJ databases">
        <authorList>
            <person name="So Y."/>
        </authorList>
    </citation>
    <scope>NUCLEOTIDE SEQUENCE</scope>
    <source>
        <strain evidence="7">SG15</strain>
    </source>
</reference>
<dbReference type="InterPro" id="IPR035919">
    <property type="entry name" value="EAL_sf"/>
</dbReference>
<dbReference type="Gene3D" id="3.20.20.450">
    <property type="entry name" value="EAL domain"/>
    <property type="match status" value="1"/>
</dbReference>
<dbReference type="SUPFAM" id="SSF141868">
    <property type="entry name" value="EAL domain-like"/>
    <property type="match status" value="1"/>
</dbReference>
<dbReference type="InterPro" id="IPR001610">
    <property type="entry name" value="PAC"/>
</dbReference>
<dbReference type="PANTHER" id="PTHR44757:SF2">
    <property type="entry name" value="BIOFILM ARCHITECTURE MAINTENANCE PROTEIN MBAA"/>
    <property type="match status" value="1"/>
</dbReference>
<dbReference type="Pfam" id="PF08448">
    <property type="entry name" value="PAS_4"/>
    <property type="match status" value="3"/>
</dbReference>
<dbReference type="PROSITE" id="PS50113">
    <property type="entry name" value="PAC"/>
    <property type="match status" value="4"/>
</dbReference>
<dbReference type="Pfam" id="PF08447">
    <property type="entry name" value="PAS_3"/>
    <property type="match status" value="3"/>
</dbReference>
<proteinExistence type="predicted"/>
<dbReference type="NCBIfam" id="TIGR00254">
    <property type="entry name" value="GGDEF"/>
    <property type="match status" value="1"/>
</dbReference>
<feature type="domain" description="PAS" evidence="3">
    <location>
        <begin position="286"/>
        <end position="356"/>
    </location>
</feature>
<dbReference type="InterPro" id="IPR013656">
    <property type="entry name" value="PAS_4"/>
</dbReference>
<dbReference type="Gene3D" id="3.30.70.270">
    <property type="match status" value="1"/>
</dbReference>
<dbReference type="InterPro" id="IPR035965">
    <property type="entry name" value="PAS-like_dom_sf"/>
</dbReference>
<name>A0A940N6G5_9PROT</name>
<keyword evidence="8" id="KW-1185">Reference proteome</keyword>
<evidence type="ECO:0000259" key="3">
    <source>
        <dbReference type="PROSITE" id="PS50112"/>
    </source>
</evidence>
<dbReference type="InterPro" id="IPR052155">
    <property type="entry name" value="Biofilm_reg_signaling"/>
</dbReference>
<dbReference type="SUPFAM" id="SSF55785">
    <property type="entry name" value="PYP-like sensor domain (PAS domain)"/>
    <property type="match status" value="6"/>
</dbReference>
<evidence type="ECO:0000313" key="8">
    <source>
        <dbReference type="Proteomes" id="UP000677537"/>
    </source>
</evidence>
<keyword evidence="1" id="KW-0175">Coiled coil</keyword>
<feature type="domain" description="PAS" evidence="3">
    <location>
        <begin position="176"/>
        <end position="230"/>
    </location>
</feature>
<dbReference type="SMART" id="SM00091">
    <property type="entry name" value="PAS"/>
    <property type="match status" value="6"/>
</dbReference>
<evidence type="ECO:0000259" key="5">
    <source>
        <dbReference type="PROSITE" id="PS50883"/>
    </source>
</evidence>
<protein>
    <submittedName>
        <fullName evidence="7">PAS domain S-box protein</fullName>
    </submittedName>
</protein>
<dbReference type="InterPro" id="IPR000014">
    <property type="entry name" value="PAS"/>
</dbReference>
<dbReference type="Pfam" id="PF00563">
    <property type="entry name" value="EAL"/>
    <property type="match status" value="1"/>
</dbReference>
<dbReference type="Pfam" id="PF00990">
    <property type="entry name" value="GGDEF"/>
    <property type="match status" value="1"/>
</dbReference>
<dbReference type="CDD" id="cd01948">
    <property type="entry name" value="EAL"/>
    <property type="match status" value="1"/>
</dbReference>
<sequence length="1231" mass="136904">MRQRPFMVSSSAGSAGASDRECETTGTWHSNPAETFHLLLNGVQHPILVKDREGRWLAVNDAACALMCIDREEALLRTDHDLLPREQADRNRATDDEVFGTGNEQKTTEQVALPGGKVHVVTTLKRLVTLPGPSGGESFLVVSFTDLTHEQQISGALRESQEDQHYAYALSPQIPWTADPEGRILEAGPRWFEFTGMTREELREAGWLPAIHPDERESAGQSVAASLATGQPLDLECRFRLRDGTYRWFRARAAARRDEHGAVARWYGTTEDIHDRKLAEIALRESETRFRKMADDAPVIVWVADPDGTATFFSQLWTETTGQAVSEALGSGWMAAVHPEDHAKIEQAFEVAAARSAPFRVEYRLRRSGGDWAWVIDAGQPRFGRDGSFLGYVGSILDITERREMEAALRESEEHYRYSVELSPQIPWTATPEGMVDEVGLRWHGQIGMSRQETLGAGWARALHPDDAERALQGWDRSLRSGEPLDHEYRLQLSDGSYRWFRARAAARRDAGGRIVRWYGTLENIQDRKAAEQALRESEAFARTILENSPDCVRILDIEGRLLFMNEAGHHLLDLDSTADLDTKIWGEIIPPEYREMIEGALAAAMAGKTSRFTTHRFKRDGSVQWLDTIVGYIPGAEDRPARLLSISRDVTSVRQAREAAETARREAEAAAARLSAVLESTMDGVLMLDHDWRVTYASQNARRLLQDRGFRTGASVWTMFPDEMDGVFAAHYRKVMTEQVPVAFEEYLASVHCWFEVHAYPAPEGISIFFRDVTQRREAERERLAAQEKITHMARHDALTGLPNRILFRERLGHILKDRRPGMRTAVLSLDLDGFGAINDTFGHAVGDTLLGHVVERIQSHLRGSDTLARFGGDEFAIVQPSVQQPEDAARLACRIVALLSKPFELHGQQIIIGTSVGVAIAPEDGRTADDLLKSAGVALFGAKSEGRGTHAFFRPGMHERLRTRQAIKAAMIHALPRGEFELHYQPLVRLKTGEISCFEALLRWRHPERGLISPADFIPVAEETGLIVSMGEWALREACSRAAGWPAGCGVAVNLSPAQFRSAGLVDAVSRTLSDSGLQPELLQIEITESLMLQDSTANLDVLRGLRSLGVRIAMDDFGTGYSSLSYLRSFPFDKIKLDQSFVRELPDGQEARAIIRAVAGLGATLGVTTTAEGIETLDQLRILLSTGYDEGQGYLFSKPVADPDVAQLTEAIRKTMSSLLQETTFPPL</sequence>
<feature type="domain" description="PAC" evidence="4">
    <location>
        <begin position="233"/>
        <end position="285"/>
    </location>
</feature>
<dbReference type="CDD" id="cd01949">
    <property type="entry name" value="GGDEF"/>
    <property type="match status" value="1"/>
</dbReference>
<dbReference type="PANTHER" id="PTHR44757">
    <property type="entry name" value="DIGUANYLATE CYCLASE DGCP"/>
    <property type="match status" value="1"/>
</dbReference>
<evidence type="ECO:0000256" key="2">
    <source>
        <dbReference type="SAM" id="MobiDB-lite"/>
    </source>
</evidence>
<dbReference type="SMART" id="SM00267">
    <property type="entry name" value="GGDEF"/>
    <property type="match status" value="1"/>
</dbReference>
<evidence type="ECO:0000256" key="1">
    <source>
        <dbReference type="SAM" id="Coils"/>
    </source>
</evidence>